<dbReference type="AlphaFoldDB" id="A0A6M1RDQ2"/>
<dbReference type="Proteomes" id="UP000473008">
    <property type="component" value="Unassembled WGS sequence"/>
</dbReference>
<feature type="signal peptide" evidence="2">
    <location>
        <begin position="1"/>
        <end position="20"/>
    </location>
</feature>
<feature type="chain" id="PRO_5026981183" evidence="2">
    <location>
        <begin position="21"/>
        <end position="199"/>
    </location>
</feature>
<dbReference type="Gene3D" id="3.30.1330.60">
    <property type="entry name" value="OmpA-like domain"/>
    <property type="match status" value="1"/>
</dbReference>
<gene>
    <name evidence="4" type="ORF">G5S52_12545</name>
</gene>
<accession>A0A6M1RDQ2</accession>
<protein>
    <submittedName>
        <fullName evidence="4">OmpA family protein</fullName>
    </submittedName>
</protein>
<proteinExistence type="predicted"/>
<dbReference type="InterPro" id="IPR050330">
    <property type="entry name" value="Bact_OuterMem_StrucFunc"/>
</dbReference>
<dbReference type="PROSITE" id="PS51257">
    <property type="entry name" value="PROKAR_LIPOPROTEIN"/>
    <property type="match status" value="1"/>
</dbReference>
<organism evidence="4 5">
    <name type="scientific">Grimontia sedimenti</name>
    <dbReference type="NCBI Taxonomy" id="2711294"/>
    <lineage>
        <taxon>Bacteria</taxon>
        <taxon>Pseudomonadati</taxon>
        <taxon>Pseudomonadota</taxon>
        <taxon>Gammaproteobacteria</taxon>
        <taxon>Vibrionales</taxon>
        <taxon>Vibrionaceae</taxon>
        <taxon>Grimontia</taxon>
    </lineage>
</organism>
<reference evidence="4 5" key="1">
    <citation type="submission" date="2020-02" db="EMBL/GenBank/DDBJ databases">
        <title>The draft genome of Grimontia sedimenta sp. nov., isolated from benthic sediments near coral reefs south of Kuwait.</title>
        <authorList>
            <person name="Mahmoud H.M."/>
            <person name="Jose L."/>
            <person name="Eapen S."/>
        </authorList>
    </citation>
    <scope>NUCLEOTIDE SEQUENCE [LARGE SCALE GENOMIC DNA]</scope>
    <source>
        <strain evidence="4 5">S25</strain>
    </source>
</reference>
<keyword evidence="1" id="KW-0472">Membrane</keyword>
<comment type="caution">
    <text evidence="4">The sequence shown here is derived from an EMBL/GenBank/DDBJ whole genome shotgun (WGS) entry which is preliminary data.</text>
</comment>
<name>A0A6M1RDQ2_9GAMM</name>
<keyword evidence="5" id="KW-1185">Reference proteome</keyword>
<dbReference type="EMBL" id="JAALDL010000008">
    <property type="protein sequence ID" value="NGN98446.1"/>
    <property type="molecule type" value="Genomic_DNA"/>
</dbReference>
<dbReference type="CDD" id="cd07185">
    <property type="entry name" value="OmpA_C-like"/>
    <property type="match status" value="1"/>
</dbReference>
<evidence type="ECO:0000313" key="5">
    <source>
        <dbReference type="Proteomes" id="UP000473008"/>
    </source>
</evidence>
<dbReference type="RefSeq" id="WP_165013994.1">
    <property type="nucleotide sequence ID" value="NZ_JAALDL010000008.1"/>
</dbReference>
<evidence type="ECO:0000259" key="3">
    <source>
        <dbReference type="PROSITE" id="PS51123"/>
    </source>
</evidence>
<dbReference type="Pfam" id="PF00691">
    <property type="entry name" value="OmpA"/>
    <property type="match status" value="1"/>
</dbReference>
<dbReference type="SUPFAM" id="SSF103088">
    <property type="entry name" value="OmpA-like"/>
    <property type="match status" value="1"/>
</dbReference>
<sequence length="199" mass="21972">MKKVLIAFCFFTLVGCSANGIESFPENDEQSADLRDLDLDGVIEAREKCDSTVKGAVVDNEGCSGVNVVNERITLNVLFANGSAYVNPKYYSEIAKVAEFMADFPYSEVTIEGHASAEGPADVNKRLSLLRAKSIAALLSSIHRIDRSRIQAIGYGEERLLDESDTPEAHQLNRRVVADIRGSDKRIPLKWTIYTDVEN</sequence>
<dbReference type="InterPro" id="IPR006665">
    <property type="entry name" value="OmpA-like"/>
</dbReference>
<evidence type="ECO:0000313" key="4">
    <source>
        <dbReference type="EMBL" id="NGN98446.1"/>
    </source>
</evidence>
<evidence type="ECO:0000256" key="1">
    <source>
        <dbReference type="PROSITE-ProRule" id="PRU00473"/>
    </source>
</evidence>
<keyword evidence="2" id="KW-0732">Signal</keyword>
<dbReference type="PANTHER" id="PTHR30329:SF21">
    <property type="entry name" value="LIPOPROTEIN YIAD-RELATED"/>
    <property type="match status" value="1"/>
</dbReference>
<feature type="domain" description="OmpA-like" evidence="3">
    <location>
        <begin position="66"/>
        <end position="184"/>
    </location>
</feature>
<dbReference type="InterPro" id="IPR036737">
    <property type="entry name" value="OmpA-like_sf"/>
</dbReference>
<dbReference type="PROSITE" id="PS51123">
    <property type="entry name" value="OMPA_2"/>
    <property type="match status" value="1"/>
</dbReference>
<dbReference type="GO" id="GO:0016020">
    <property type="term" value="C:membrane"/>
    <property type="evidence" value="ECO:0007669"/>
    <property type="project" value="UniProtKB-UniRule"/>
</dbReference>
<evidence type="ECO:0000256" key="2">
    <source>
        <dbReference type="SAM" id="SignalP"/>
    </source>
</evidence>
<dbReference type="PANTHER" id="PTHR30329">
    <property type="entry name" value="STATOR ELEMENT OF FLAGELLAR MOTOR COMPLEX"/>
    <property type="match status" value="1"/>
</dbReference>